<proteinExistence type="predicted"/>
<evidence type="ECO:0000313" key="1">
    <source>
        <dbReference type="EMBL" id="QJA56766.1"/>
    </source>
</evidence>
<organism evidence="1">
    <name type="scientific">viral metagenome</name>
    <dbReference type="NCBI Taxonomy" id="1070528"/>
    <lineage>
        <taxon>unclassified sequences</taxon>
        <taxon>metagenomes</taxon>
        <taxon>organismal metagenomes</taxon>
    </lineage>
</organism>
<name>A0A6M3IGX3_9ZZZZ</name>
<dbReference type="GO" id="GO:0009007">
    <property type="term" value="F:site-specific DNA-methyltransferase (adenine-specific) activity"/>
    <property type="evidence" value="ECO:0007669"/>
    <property type="project" value="InterPro"/>
</dbReference>
<reference evidence="1" key="1">
    <citation type="submission" date="2020-03" db="EMBL/GenBank/DDBJ databases">
        <title>The deep terrestrial virosphere.</title>
        <authorList>
            <person name="Holmfeldt K."/>
            <person name="Nilsson E."/>
            <person name="Simone D."/>
            <person name="Lopez-Fernandez M."/>
            <person name="Wu X."/>
            <person name="de Brujin I."/>
            <person name="Lundin D."/>
            <person name="Andersson A."/>
            <person name="Bertilsson S."/>
            <person name="Dopson M."/>
        </authorList>
    </citation>
    <scope>NUCLEOTIDE SEQUENCE</scope>
    <source>
        <strain evidence="1">MM415B01796</strain>
    </source>
</reference>
<dbReference type="Pfam" id="PF05869">
    <property type="entry name" value="Dam"/>
    <property type="match status" value="1"/>
</dbReference>
<dbReference type="GO" id="GO:0032259">
    <property type="term" value="P:methylation"/>
    <property type="evidence" value="ECO:0007669"/>
    <property type="project" value="UniProtKB-KW"/>
</dbReference>
<dbReference type="GO" id="GO:0003677">
    <property type="term" value="F:DNA binding"/>
    <property type="evidence" value="ECO:0007669"/>
    <property type="project" value="InterPro"/>
</dbReference>
<dbReference type="EMBL" id="MT141237">
    <property type="protein sequence ID" value="QJA56766.1"/>
    <property type="molecule type" value="Genomic_DNA"/>
</dbReference>
<dbReference type="InterPro" id="IPR008593">
    <property type="entry name" value="Dam_MeTrfase"/>
</dbReference>
<dbReference type="GO" id="GO:0009307">
    <property type="term" value="P:DNA restriction-modification system"/>
    <property type="evidence" value="ECO:0007669"/>
    <property type="project" value="InterPro"/>
</dbReference>
<keyword evidence="1" id="KW-0489">Methyltransferase</keyword>
<protein>
    <submittedName>
        <fullName evidence="1">Putative methyltransferase</fullName>
    </submittedName>
</protein>
<dbReference type="AlphaFoldDB" id="A0A6M3IGX3"/>
<keyword evidence="1" id="KW-0808">Transferase</keyword>
<sequence>MPKDDGMRANKTQSTNAAYVSLEKRIGKSENAGILARWEFGKQLLSERVGKQLPKGRLDEVAKAVGSSRHEVTLRMMFATRYPTKGKVLTAVRTFTSWTAIRDSFVEKTAAQRIVASDENEWYTPKTYLDVARKVLGRIDLDPASSKAANATVKATTFYTEQDDGLKQPWRGRLWLNPPYGRLAGDFIRRLVLEWHAGEVEAAIALVNAHCTDTEWFQGMWDGVLCFTNHRIDFNSNGREKTTTSTHGSVFGYFGPDPAVFQEQFKQFGAIVKRV</sequence>
<gene>
    <name evidence="1" type="ORF">MM415B01796_0022</name>
</gene>
<accession>A0A6M3IGX3</accession>